<accession>A0A915K232</accession>
<keyword evidence="2" id="KW-1185">Reference proteome</keyword>
<reference evidence="3" key="1">
    <citation type="submission" date="2022-11" db="UniProtKB">
        <authorList>
            <consortium name="WormBaseParasite"/>
        </authorList>
    </citation>
    <scope>IDENTIFICATION</scope>
</reference>
<proteinExistence type="predicted"/>
<name>A0A915K232_ROMCU</name>
<protein>
    <submittedName>
        <fullName evidence="3">Uncharacterized protein</fullName>
    </submittedName>
</protein>
<organism evidence="2 3">
    <name type="scientific">Romanomermis culicivorax</name>
    <name type="common">Nematode worm</name>
    <dbReference type="NCBI Taxonomy" id="13658"/>
    <lineage>
        <taxon>Eukaryota</taxon>
        <taxon>Metazoa</taxon>
        <taxon>Ecdysozoa</taxon>
        <taxon>Nematoda</taxon>
        <taxon>Enoplea</taxon>
        <taxon>Dorylaimia</taxon>
        <taxon>Mermithida</taxon>
        <taxon>Mermithoidea</taxon>
        <taxon>Mermithidae</taxon>
        <taxon>Romanomermis</taxon>
    </lineage>
</organism>
<dbReference type="Proteomes" id="UP000887565">
    <property type="component" value="Unplaced"/>
</dbReference>
<dbReference type="AlphaFoldDB" id="A0A915K232"/>
<dbReference type="WBParaSite" id="nRc.2.0.1.t32374-RA">
    <property type="protein sequence ID" value="nRc.2.0.1.t32374-RA"/>
    <property type="gene ID" value="nRc.2.0.1.g32374"/>
</dbReference>
<evidence type="ECO:0000256" key="1">
    <source>
        <dbReference type="SAM" id="MobiDB-lite"/>
    </source>
</evidence>
<evidence type="ECO:0000313" key="2">
    <source>
        <dbReference type="Proteomes" id="UP000887565"/>
    </source>
</evidence>
<feature type="region of interest" description="Disordered" evidence="1">
    <location>
        <begin position="1"/>
        <end position="32"/>
    </location>
</feature>
<sequence length="70" mass="7808">TFSDNVATPATDNLEQNNSSPESADSESGCSDDEEIVVAIPIQCCYKNCPNAKTNFESFEFERYQRAHNQ</sequence>
<evidence type="ECO:0000313" key="3">
    <source>
        <dbReference type="WBParaSite" id="nRc.2.0.1.t32374-RA"/>
    </source>
</evidence>
<feature type="compositionally biased region" description="Polar residues" evidence="1">
    <location>
        <begin position="1"/>
        <end position="29"/>
    </location>
</feature>